<dbReference type="InterPro" id="IPR015410">
    <property type="entry name" value="DUF1985"/>
</dbReference>
<dbReference type="Pfam" id="PF02902">
    <property type="entry name" value="Peptidase_C48"/>
    <property type="match status" value="1"/>
</dbReference>
<accession>A0ABQ8DIV9</accession>
<evidence type="ECO:0000313" key="8">
    <source>
        <dbReference type="Proteomes" id="UP000824890"/>
    </source>
</evidence>
<evidence type="ECO:0000256" key="2">
    <source>
        <dbReference type="ARBA" id="ARBA00022670"/>
    </source>
</evidence>
<dbReference type="SUPFAM" id="SSF54001">
    <property type="entry name" value="Cysteine proteinases"/>
    <property type="match status" value="1"/>
</dbReference>
<feature type="domain" description="DUF1985" evidence="6">
    <location>
        <begin position="87"/>
        <end position="226"/>
    </location>
</feature>
<sequence length="809" mass="89823">MVSTRLVDFPEDIRDETEVELPRMMFADREEPVGVRVLTYQSSRSISNIVNALNEDEILYLRASPFGKLLEIGEKPAFSGRFARYLLSRQLKVTKKHEAWFRFAGHPIRFSLREFAIVTGLNCGELPKKPQLKKKKNINEKPYWPQLFGSMEDLRVSRAVKMLRKKTVTDPEIRIKLASLAIVSSVLLSTNINMKMLKEYAELLVDIEDFMSYPWGRLAFDMLMTSIKNRDEIALSQNTIALKGFALALQLVIAEAVPSLTEVVQDACSSLESESEDEETEYHVSKARRKTLNPAHAREVDRKAEVVVSSIIPQDPQRPLDESVLIWADEVFDKEVENLVKLISQKFVFTKDMFKGGATTSDVQKMREALKNERTNKQKRQLETESVGSGDDKLASVVQTLLQPEIKRIDGNVSAGIASMKELASTSLDYKDSVLASVFEMIKDMKSEILGSLAGGYAPVASHGHHNSVSAGNVSKTGFTKQPEQLGDRGNGEVGFEGHHISPSTGNVSIAGSSKHPDGGGDDENANTIDNVLENLSHYSTPPESPQICPVRLSEDENSSMAARAPGGVDCHQVIAQQRKDIADTDPISEHDTSTNPRGVPVPRPNNQHSSGFRQYCPSGEPSFSLGLTQENAASTPHEEDPMVENATEVVDILMRLVRSTFDIQVMGKTDVSAAFLDTRFASLLCRNYHKFKIQKNKSGLLFSKSLVDAVMNSCQCFTPSTRFYLPFCIGKKHWIGLCLDFSESKLYVFDCNPGLTAETALLKDIQPIAEMFPNLVKQCGVSVAGGDTPLVVERVEGWRRTQTLVILE</sequence>
<feature type="compositionally biased region" description="Polar residues" evidence="4">
    <location>
        <begin position="502"/>
        <end position="512"/>
    </location>
</feature>
<dbReference type="InterPro" id="IPR038765">
    <property type="entry name" value="Papain-like_cys_pep_sf"/>
</dbReference>
<evidence type="ECO:0008006" key="9">
    <source>
        <dbReference type="Google" id="ProtNLM"/>
    </source>
</evidence>
<feature type="domain" description="Ubiquitin-like protease family profile" evidence="5">
    <location>
        <begin position="649"/>
        <end position="779"/>
    </location>
</feature>
<dbReference type="InterPro" id="IPR003653">
    <property type="entry name" value="Peptidase_C48_C"/>
</dbReference>
<organism evidence="7 8">
    <name type="scientific">Brassica napus</name>
    <name type="common">Rape</name>
    <dbReference type="NCBI Taxonomy" id="3708"/>
    <lineage>
        <taxon>Eukaryota</taxon>
        <taxon>Viridiplantae</taxon>
        <taxon>Streptophyta</taxon>
        <taxon>Embryophyta</taxon>
        <taxon>Tracheophyta</taxon>
        <taxon>Spermatophyta</taxon>
        <taxon>Magnoliopsida</taxon>
        <taxon>eudicotyledons</taxon>
        <taxon>Gunneridae</taxon>
        <taxon>Pentapetalae</taxon>
        <taxon>rosids</taxon>
        <taxon>malvids</taxon>
        <taxon>Brassicales</taxon>
        <taxon>Brassicaceae</taxon>
        <taxon>Brassiceae</taxon>
        <taxon>Brassica</taxon>
    </lineage>
</organism>
<evidence type="ECO:0000256" key="3">
    <source>
        <dbReference type="ARBA" id="ARBA00022801"/>
    </source>
</evidence>
<reference evidence="7 8" key="1">
    <citation type="submission" date="2021-05" db="EMBL/GenBank/DDBJ databases">
        <title>Genome Assembly of Synthetic Allotetraploid Brassica napus Reveals Homoeologous Exchanges between Subgenomes.</title>
        <authorList>
            <person name="Davis J.T."/>
        </authorList>
    </citation>
    <scope>NUCLEOTIDE SEQUENCE [LARGE SCALE GENOMIC DNA]</scope>
    <source>
        <strain evidence="8">cv. Da-Ae</strain>
        <tissue evidence="7">Seedling</tissue>
    </source>
</reference>
<feature type="compositionally biased region" description="Basic and acidic residues" evidence="4">
    <location>
        <begin position="486"/>
        <end position="500"/>
    </location>
</feature>
<evidence type="ECO:0000259" key="5">
    <source>
        <dbReference type="Pfam" id="PF02902"/>
    </source>
</evidence>
<evidence type="ECO:0000313" key="7">
    <source>
        <dbReference type="EMBL" id="KAH0929163.1"/>
    </source>
</evidence>
<dbReference type="PANTHER" id="PTHR48449:SF2">
    <property type="entry name" value="UBIQUITIN-LIKE PROTEASE FAMILY PROFILE DOMAIN-CONTAINING PROTEIN"/>
    <property type="match status" value="1"/>
</dbReference>
<keyword evidence="8" id="KW-1185">Reference proteome</keyword>
<keyword evidence="3" id="KW-0378">Hydrolase</keyword>
<keyword evidence="2" id="KW-0645">Protease</keyword>
<gene>
    <name evidence="7" type="ORF">HID58_014890</name>
</gene>
<evidence type="ECO:0000256" key="1">
    <source>
        <dbReference type="ARBA" id="ARBA00005234"/>
    </source>
</evidence>
<dbReference type="Proteomes" id="UP000824890">
    <property type="component" value="Unassembled WGS sequence"/>
</dbReference>
<evidence type="ECO:0000256" key="4">
    <source>
        <dbReference type="SAM" id="MobiDB-lite"/>
    </source>
</evidence>
<evidence type="ECO:0000259" key="6">
    <source>
        <dbReference type="Pfam" id="PF09331"/>
    </source>
</evidence>
<dbReference type="PANTHER" id="PTHR48449">
    <property type="entry name" value="DUF1985 DOMAIN-CONTAINING PROTEIN"/>
    <property type="match status" value="1"/>
</dbReference>
<feature type="region of interest" description="Disordered" evidence="4">
    <location>
        <begin position="468"/>
        <end position="528"/>
    </location>
</feature>
<dbReference type="EMBL" id="JAGKQM010000004">
    <property type="protein sequence ID" value="KAH0929163.1"/>
    <property type="molecule type" value="Genomic_DNA"/>
</dbReference>
<dbReference type="Pfam" id="PF09331">
    <property type="entry name" value="DUF1985"/>
    <property type="match status" value="1"/>
</dbReference>
<feature type="compositionally biased region" description="Polar residues" evidence="4">
    <location>
        <begin position="468"/>
        <end position="483"/>
    </location>
</feature>
<comment type="caution">
    <text evidence="7">The sequence shown here is derived from an EMBL/GenBank/DDBJ whole genome shotgun (WGS) entry which is preliminary data.</text>
</comment>
<proteinExistence type="inferred from homology"/>
<comment type="similarity">
    <text evidence="1">Belongs to the peptidase C48 family.</text>
</comment>
<feature type="region of interest" description="Disordered" evidence="4">
    <location>
        <begin position="582"/>
        <end position="603"/>
    </location>
</feature>
<protein>
    <recommendedName>
        <fullName evidence="9">Ubiquitin-like protease family profile domain-containing protein</fullName>
    </recommendedName>
</protein>
<feature type="compositionally biased region" description="Basic and acidic residues" evidence="4">
    <location>
        <begin position="582"/>
        <end position="593"/>
    </location>
</feature>
<name>A0ABQ8DIV9_BRANA</name>